<organism evidence="4 5">
    <name type="scientific">Blyttiomyces helicus</name>
    <dbReference type="NCBI Taxonomy" id="388810"/>
    <lineage>
        <taxon>Eukaryota</taxon>
        <taxon>Fungi</taxon>
        <taxon>Fungi incertae sedis</taxon>
        <taxon>Chytridiomycota</taxon>
        <taxon>Chytridiomycota incertae sedis</taxon>
        <taxon>Chytridiomycetes</taxon>
        <taxon>Chytridiomycetes incertae sedis</taxon>
        <taxon>Blyttiomyces</taxon>
    </lineage>
</organism>
<accession>A0A4P9WAM4</accession>
<comment type="similarity">
    <text evidence="1">Belongs to the peptidase M1 family.</text>
</comment>
<protein>
    <submittedName>
        <fullName evidence="4">ERAP1-like C-terminal domain-containing protein</fullName>
    </submittedName>
</protein>
<dbReference type="GO" id="GO:0005615">
    <property type="term" value="C:extracellular space"/>
    <property type="evidence" value="ECO:0007669"/>
    <property type="project" value="TreeGrafter"/>
</dbReference>
<dbReference type="GO" id="GO:0008270">
    <property type="term" value="F:zinc ion binding"/>
    <property type="evidence" value="ECO:0007669"/>
    <property type="project" value="TreeGrafter"/>
</dbReference>
<dbReference type="Proteomes" id="UP000269721">
    <property type="component" value="Unassembled WGS sequence"/>
</dbReference>
<reference evidence="5" key="1">
    <citation type="journal article" date="2018" name="Nat. Microbiol.">
        <title>Leveraging single-cell genomics to expand the fungal tree of life.</title>
        <authorList>
            <person name="Ahrendt S.R."/>
            <person name="Quandt C.A."/>
            <person name="Ciobanu D."/>
            <person name="Clum A."/>
            <person name="Salamov A."/>
            <person name="Andreopoulos B."/>
            <person name="Cheng J.F."/>
            <person name="Woyke T."/>
            <person name="Pelin A."/>
            <person name="Henrissat B."/>
            <person name="Reynolds N.K."/>
            <person name="Benny G.L."/>
            <person name="Smith M.E."/>
            <person name="James T.Y."/>
            <person name="Grigoriev I.V."/>
        </authorList>
    </citation>
    <scope>NUCLEOTIDE SEQUENCE [LARGE SCALE GENOMIC DNA]</scope>
</reference>
<dbReference type="InterPro" id="IPR024571">
    <property type="entry name" value="ERAP1-like_C_dom"/>
</dbReference>
<proteinExistence type="inferred from homology"/>
<dbReference type="EMBL" id="KZ997069">
    <property type="protein sequence ID" value="RKO87920.1"/>
    <property type="molecule type" value="Genomic_DNA"/>
</dbReference>
<name>A0A4P9WAM4_9FUNG</name>
<dbReference type="InterPro" id="IPR050344">
    <property type="entry name" value="Peptidase_M1_aminopeptidases"/>
</dbReference>
<dbReference type="AlphaFoldDB" id="A0A4P9WAM4"/>
<dbReference type="PANTHER" id="PTHR11533">
    <property type="entry name" value="PROTEASE M1 ZINC METALLOPROTEASE"/>
    <property type="match status" value="1"/>
</dbReference>
<evidence type="ECO:0000256" key="2">
    <source>
        <dbReference type="SAM" id="MobiDB-lite"/>
    </source>
</evidence>
<evidence type="ECO:0000313" key="4">
    <source>
        <dbReference type="EMBL" id="RKO87920.1"/>
    </source>
</evidence>
<dbReference type="Gene3D" id="1.25.50.20">
    <property type="match status" value="1"/>
</dbReference>
<evidence type="ECO:0000259" key="3">
    <source>
        <dbReference type="Pfam" id="PF11838"/>
    </source>
</evidence>
<dbReference type="GO" id="GO:0042277">
    <property type="term" value="F:peptide binding"/>
    <property type="evidence" value="ECO:0007669"/>
    <property type="project" value="TreeGrafter"/>
</dbReference>
<gene>
    <name evidence="4" type="ORF">BDK51DRAFT_41150</name>
</gene>
<dbReference type="GO" id="GO:0043171">
    <property type="term" value="P:peptide catabolic process"/>
    <property type="evidence" value="ECO:0007669"/>
    <property type="project" value="TreeGrafter"/>
</dbReference>
<dbReference type="Pfam" id="PF11838">
    <property type="entry name" value="ERAP1_C"/>
    <property type="match status" value="1"/>
</dbReference>
<dbReference type="GO" id="GO:0070006">
    <property type="term" value="F:metalloaminopeptidase activity"/>
    <property type="evidence" value="ECO:0007669"/>
    <property type="project" value="TreeGrafter"/>
</dbReference>
<feature type="non-terminal residue" evidence="4">
    <location>
        <position position="1"/>
    </location>
</feature>
<sequence length="476" mass="53167">DIFALWRAGLITDVSIPLNLTRYLASEPDTVVWKTAIDDLNLLEQVLALDPAYGRFQKHQARIMGPLVQSLGWMETSEDKSLWHLRARLRSELLSEAVAVNHAPTVKTALEYFAELRGEVDAGHASILTTLSPDVLNVIYDTGVICGTEDDYEWVLAQYLDSNSTAQDKARLLHALASAKLPYLQKRTLDLILQGHVRKQDIISLIDRVSLLSPETGTTIVWEFLMDSWPRIIKLWQGLDWTGINNLLEKVTGRFVEPLLIAEADRRFVLEADQGFFVPPNAQLSVRKGLEKARQNVAWLDRFGADIGGWLKRELRKSLLAFVCLHCDGVWNDGVWNIPGVEVLLLRNAVGGVPVRRPSLDHPLSINVEQQARNSVIPTRAMAAVTCIRGIGKHLKLSALSSGRVARVIGARRAGSLPRSLRHRGAIDTSFDIIVTIDTTLQLFSLSRLRKLPPTSKLLPTPLSRPPRLRLERTAT</sequence>
<evidence type="ECO:0000256" key="1">
    <source>
        <dbReference type="ARBA" id="ARBA00010136"/>
    </source>
</evidence>
<keyword evidence="5" id="KW-1185">Reference proteome</keyword>
<dbReference type="GO" id="GO:0005737">
    <property type="term" value="C:cytoplasm"/>
    <property type="evidence" value="ECO:0007669"/>
    <property type="project" value="TreeGrafter"/>
</dbReference>
<dbReference type="GO" id="GO:0016020">
    <property type="term" value="C:membrane"/>
    <property type="evidence" value="ECO:0007669"/>
    <property type="project" value="TreeGrafter"/>
</dbReference>
<feature type="domain" description="ERAP1-like C-terminal" evidence="3">
    <location>
        <begin position="1"/>
        <end position="294"/>
    </location>
</feature>
<dbReference type="GO" id="GO:0006508">
    <property type="term" value="P:proteolysis"/>
    <property type="evidence" value="ECO:0007669"/>
    <property type="project" value="TreeGrafter"/>
</dbReference>
<evidence type="ECO:0000313" key="5">
    <source>
        <dbReference type="Proteomes" id="UP000269721"/>
    </source>
</evidence>
<feature type="region of interest" description="Disordered" evidence="2">
    <location>
        <begin position="455"/>
        <end position="476"/>
    </location>
</feature>
<dbReference type="OrthoDB" id="10031169at2759"/>
<dbReference type="PANTHER" id="PTHR11533:SF299">
    <property type="entry name" value="AMINOPEPTIDASE"/>
    <property type="match status" value="1"/>
</dbReference>